<dbReference type="AlphaFoldDB" id="A0AAN9JZI6"/>
<evidence type="ECO:0000313" key="2">
    <source>
        <dbReference type="Proteomes" id="UP001367508"/>
    </source>
</evidence>
<keyword evidence="2" id="KW-1185">Reference proteome</keyword>
<name>A0AAN9JZI6_CANGL</name>
<dbReference type="EMBL" id="JAYMYQ010000010">
    <property type="protein sequence ID" value="KAK7308190.1"/>
    <property type="molecule type" value="Genomic_DNA"/>
</dbReference>
<evidence type="ECO:0000313" key="1">
    <source>
        <dbReference type="EMBL" id="KAK7308190.1"/>
    </source>
</evidence>
<proteinExistence type="predicted"/>
<accession>A0AAN9JZI6</accession>
<reference evidence="1 2" key="1">
    <citation type="submission" date="2024-01" db="EMBL/GenBank/DDBJ databases">
        <title>The genomes of 5 underutilized Papilionoideae crops provide insights into root nodulation and disease resistanc.</title>
        <authorList>
            <person name="Jiang F."/>
        </authorList>
    </citation>
    <scope>NUCLEOTIDE SEQUENCE [LARGE SCALE GENOMIC DNA]</scope>
    <source>
        <strain evidence="1">LVBAO_FW01</strain>
        <tissue evidence="1">Leaves</tissue>
    </source>
</reference>
<gene>
    <name evidence="1" type="ORF">VNO77_41790</name>
</gene>
<dbReference type="Proteomes" id="UP001367508">
    <property type="component" value="Unassembled WGS sequence"/>
</dbReference>
<comment type="caution">
    <text evidence="1">The sequence shown here is derived from an EMBL/GenBank/DDBJ whole genome shotgun (WGS) entry which is preliminary data.</text>
</comment>
<organism evidence="1 2">
    <name type="scientific">Canavalia gladiata</name>
    <name type="common">Sword bean</name>
    <name type="synonym">Dolichos gladiatus</name>
    <dbReference type="NCBI Taxonomy" id="3824"/>
    <lineage>
        <taxon>Eukaryota</taxon>
        <taxon>Viridiplantae</taxon>
        <taxon>Streptophyta</taxon>
        <taxon>Embryophyta</taxon>
        <taxon>Tracheophyta</taxon>
        <taxon>Spermatophyta</taxon>
        <taxon>Magnoliopsida</taxon>
        <taxon>eudicotyledons</taxon>
        <taxon>Gunneridae</taxon>
        <taxon>Pentapetalae</taxon>
        <taxon>rosids</taxon>
        <taxon>fabids</taxon>
        <taxon>Fabales</taxon>
        <taxon>Fabaceae</taxon>
        <taxon>Papilionoideae</taxon>
        <taxon>50 kb inversion clade</taxon>
        <taxon>NPAAA clade</taxon>
        <taxon>indigoferoid/millettioid clade</taxon>
        <taxon>Phaseoleae</taxon>
        <taxon>Canavalia</taxon>
    </lineage>
</organism>
<protein>
    <submittedName>
        <fullName evidence="1">Uncharacterized protein</fullName>
    </submittedName>
</protein>
<sequence length="127" mass="14439">MGLDLFLLDFVDALDGILENQRRKLGLGFGAWGRVRWWLPLWRRVIAGTWGSTATDRGGDVREGAALSWFDGEVGIARTNPIGGRGNNGESRKVRTLVDPRQEWETTELRRIKFGRERRALTTTKEK</sequence>